<dbReference type="VEuPathDB" id="AmoebaDB:FDP41_008804"/>
<evidence type="ECO:0000313" key="2">
    <source>
        <dbReference type="Proteomes" id="UP000444721"/>
    </source>
</evidence>
<sequence>MTFLLSIGTAPRSFSPKHKCKNECCHQHQLSGDVIAFGVAPFLNQSDYIRLAGVCAEWRKALLMTTTKASTGLHPCLERVYSNRLRREKFLKKTKGKHDIFQLFSKFEFRDCHLTRAHFKTMFYAETISSIQLCHTNFVSSSIPPNHVDLKTLKDLHLINIGLSMNDIRNMMQGLFHFKKLTLTNNGLDHRGISLLLKAIIPILNH</sequence>
<comment type="caution">
    <text evidence="1">The sequence shown here is derived from an EMBL/GenBank/DDBJ whole genome shotgun (WGS) entry which is preliminary data.</text>
</comment>
<dbReference type="EMBL" id="VFQX01000064">
    <property type="protein sequence ID" value="KAF0972952.1"/>
    <property type="molecule type" value="Genomic_DNA"/>
</dbReference>
<evidence type="ECO:0008006" key="3">
    <source>
        <dbReference type="Google" id="ProtNLM"/>
    </source>
</evidence>
<proteinExistence type="predicted"/>
<evidence type="ECO:0000313" key="1">
    <source>
        <dbReference type="EMBL" id="KAF0972952.1"/>
    </source>
</evidence>
<accession>A0A6A5BDP1</accession>
<dbReference type="RefSeq" id="XP_044557665.1">
    <property type="nucleotide sequence ID" value="XM_044712696.1"/>
</dbReference>
<reference evidence="1 2" key="1">
    <citation type="journal article" date="2019" name="Sci. Rep.">
        <title>Nanopore sequencing improves the draft genome of the human pathogenic amoeba Naegleria fowleri.</title>
        <authorList>
            <person name="Liechti N."/>
            <person name="Schurch N."/>
            <person name="Bruggmann R."/>
            <person name="Wittwer M."/>
        </authorList>
    </citation>
    <scope>NUCLEOTIDE SEQUENCE [LARGE SCALE GENOMIC DNA]</scope>
    <source>
        <strain evidence="1 2">ATCC 30894</strain>
    </source>
</reference>
<protein>
    <recommendedName>
        <fullName evidence="3">F-box domain-containing protein</fullName>
    </recommendedName>
</protein>
<dbReference type="VEuPathDB" id="AmoebaDB:NF0100550"/>
<dbReference type="AlphaFoldDB" id="A0A6A5BDP1"/>
<keyword evidence="2" id="KW-1185">Reference proteome</keyword>
<dbReference type="Proteomes" id="UP000444721">
    <property type="component" value="Unassembled WGS sequence"/>
</dbReference>
<organism evidence="1 2">
    <name type="scientific">Naegleria fowleri</name>
    <name type="common">Brain eating amoeba</name>
    <dbReference type="NCBI Taxonomy" id="5763"/>
    <lineage>
        <taxon>Eukaryota</taxon>
        <taxon>Discoba</taxon>
        <taxon>Heterolobosea</taxon>
        <taxon>Tetramitia</taxon>
        <taxon>Eutetramitia</taxon>
        <taxon>Vahlkampfiidae</taxon>
        <taxon>Naegleria</taxon>
    </lineage>
</organism>
<gene>
    <name evidence="1" type="ORF">FDP41_008804</name>
</gene>
<dbReference type="SUPFAM" id="SSF52047">
    <property type="entry name" value="RNI-like"/>
    <property type="match status" value="1"/>
</dbReference>
<dbReference type="VEuPathDB" id="AmoebaDB:NfTy_010370"/>
<dbReference type="GeneID" id="68116021"/>
<name>A0A6A5BDP1_NAEFO</name>